<comment type="caution">
    <text evidence="8">The sequence shown here is derived from an EMBL/GenBank/DDBJ whole genome shotgun (WGS) entry which is preliminary data.</text>
</comment>
<dbReference type="InterPro" id="IPR038887">
    <property type="entry name" value="Nus1/NgBR"/>
</dbReference>
<comment type="similarity">
    <text evidence="3">Belongs to the UPP synthase family.</text>
</comment>
<evidence type="ECO:0000313" key="8">
    <source>
        <dbReference type="EMBL" id="KAL3614109.1"/>
    </source>
</evidence>
<dbReference type="PANTHER" id="PTHR21528">
    <property type="entry name" value="DEHYDRODOLICHYL DIPHOSPHATE SYNTHASE COMPLEX SUBUNIT NUS1"/>
    <property type="match status" value="1"/>
</dbReference>
<comment type="cofactor">
    <cofactor evidence="1">
        <name>Mg(2+)</name>
        <dbReference type="ChEBI" id="CHEBI:18420"/>
    </cofactor>
</comment>
<evidence type="ECO:0000256" key="1">
    <source>
        <dbReference type="ARBA" id="ARBA00001946"/>
    </source>
</evidence>
<evidence type="ECO:0000256" key="4">
    <source>
        <dbReference type="ARBA" id="ARBA00012596"/>
    </source>
</evidence>
<comment type="pathway">
    <text evidence="2">Protein modification; protein glycosylation.</text>
</comment>
<evidence type="ECO:0000256" key="6">
    <source>
        <dbReference type="ARBA" id="ARBA00022842"/>
    </source>
</evidence>
<dbReference type="GO" id="GO:0045547">
    <property type="term" value="F:ditrans,polycis-polyprenyl diphosphate synthase [(2E,6E)-farnesyl diphosphate specific] activity"/>
    <property type="evidence" value="ECO:0007669"/>
    <property type="project" value="UniProtKB-EC"/>
</dbReference>
<dbReference type="EMBL" id="JAVIJP010000107">
    <property type="protein sequence ID" value="KAL3614109.1"/>
    <property type="molecule type" value="Genomic_DNA"/>
</dbReference>
<sequence>MGGSKLSYSPQFYVRLFLVLGLLKLDAEIFLSSLESAMMGFRGGMHKMCVCISSGGNLGLRLLWHLMHLILSIYYLVHDFVNALESFLISSGLFKRYKNLDICKVQYLAVVIDSEEARETMKVLELLRWLADIGFKRVCIYDKEGVLKKSKEALALWSKTERMSKNAVLNGPLIQKRTIFVQKTNGDPLPEQKCMSLEVISFSDSKHAVAEAANFLLKKYYLNADEKPQLTERDMTDALIAIGMVWDTRTRSYVYLRVRKMPPGVSGLEESLHRDGAHGTVEVYEIWGRH</sequence>
<organism evidence="8 9">
    <name type="scientific">Castilleja foliolosa</name>
    <dbReference type="NCBI Taxonomy" id="1961234"/>
    <lineage>
        <taxon>Eukaryota</taxon>
        <taxon>Viridiplantae</taxon>
        <taxon>Streptophyta</taxon>
        <taxon>Embryophyta</taxon>
        <taxon>Tracheophyta</taxon>
        <taxon>Spermatophyta</taxon>
        <taxon>Magnoliopsida</taxon>
        <taxon>eudicotyledons</taxon>
        <taxon>Gunneridae</taxon>
        <taxon>Pentapetalae</taxon>
        <taxon>asterids</taxon>
        <taxon>lamiids</taxon>
        <taxon>Lamiales</taxon>
        <taxon>Orobanchaceae</taxon>
        <taxon>Pedicularideae</taxon>
        <taxon>Castillejinae</taxon>
        <taxon>Castilleja</taxon>
    </lineage>
</organism>
<dbReference type="PANTHER" id="PTHR21528:SF0">
    <property type="entry name" value="DEHYDRODOLICHYL DIPHOSPHATE SYNTHASE COMPLEX SUBUNIT NUS1"/>
    <property type="match status" value="1"/>
</dbReference>
<keyword evidence="9" id="KW-1185">Reference proteome</keyword>
<protein>
    <recommendedName>
        <fullName evidence="4">ditrans,polycis-polyprenyl diphosphate synthase [(2E,6E)-farnesyldiphosphate specific]</fullName>
        <ecNumber evidence="4">2.5.1.87</ecNumber>
    </recommendedName>
</protein>
<dbReference type="AlphaFoldDB" id="A0ABD3BA18"/>
<evidence type="ECO:0000256" key="5">
    <source>
        <dbReference type="ARBA" id="ARBA00022679"/>
    </source>
</evidence>
<reference evidence="9" key="1">
    <citation type="journal article" date="2024" name="IScience">
        <title>Strigolactones Initiate the Formation of Haustorium-like Structures in Castilleja.</title>
        <authorList>
            <person name="Buerger M."/>
            <person name="Peterson D."/>
            <person name="Chory J."/>
        </authorList>
    </citation>
    <scope>NUCLEOTIDE SEQUENCE [LARGE SCALE GENOMIC DNA]</scope>
</reference>
<proteinExistence type="inferred from homology"/>
<accession>A0ABD3BA18</accession>
<evidence type="ECO:0000256" key="3">
    <source>
        <dbReference type="ARBA" id="ARBA00005432"/>
    </source>
</evidence>
<keyword evidence="6" id="KW-0460">Magnesium</keyword>
<evidence type="ECO:0000313" key="9">
    <source>
        <dbReference type="Proteomes" id="UP001632038"/>
    </source>
</evidence>
<name>A0ABD3BA18_9LAMI</name>
<comment type="catalytic activity">
    <reaction evidence="7">
        <text>n isopentenyl diphosphate + (2E,6E)-farnesyl diphosphate = a di-trans,poly-cis-polyprenyl diphosphate + n diphosphate</text>
        <dbReference type="Rhea" id="RHEA:53008"/>
        <dbReference type="Rhea" id="RHEA-COMP:19494"/>
        <dbReference type="ChEBI" id="CHEBI:33019"/>
        <dbReference type="ChEBI" id="CHEBI:128769"/>
        <dbReference type="ChEBI" id="CHEBI:136960"/>
        <dbReference type="ChEBI" id="CHEBI:175763"/>
        <dbReference type="EC" id="2.5.1.87"/>
    </reaction>
</comment>
<dbReference type="EC" id="2.5.1.87" evidence="4"/>
<dbReference type="Proteomes" id="UP001632038">
    <property type="component" value="Unassembled WGS sequence"/>
</dbReference>
<gene>
    <name evidence="8" type="ORF">CASFOL_042183</name>
</gene>
<evidence type="ECO:0000256" key="7">
    <source>
        <dbReference type="ARBA" id="ARBA00047353"/>
    </source>
</evidence>
<keyword evidence="5" id="KW-0808">Transferase</keyword>
<evidence type="ECO:0000256" key="2">
    <source>
        <dbReference type="ARBA" id="ARBA00004922"/>
    </source>
</evidence>